<gene>
    <name evidence="2" type="ORF">GPUH_LOCUS7370</name>
</gene>
<proteinExistence type="predicted"/>
<evidence type="ECO:0000313" key="2">
    <source>
        <dbReference type="EMBL" id="VDK58099.1"/>
    </source>
</evidence>
<evidence type="ECO:0000313" key="4">
    <source>
        <dbReference type="WBParaSite" id="GPUH_0000737801-mRNA-1"/>
    </source>
</evidence>
<reference evidence="2 3" key="2">
    <citation type="submission" date="2018-11" db="EMBL/GenBank/DDBJ databases">
        <authorList>
            <consortium name="Pathogen Informatics"/>
        </authorList>
    </citation>
    <scope>NUCLEOTIDE SEQUENCE [LARGE SCALE GENOMIC DNA]</scope>
</reference>
<dbReference type="Proteomes" id="UP000271098">
    <property type="component" value="Unassembled WGS sequence"/>
</dbReference>
<dbReference type="AlphaFoldDB" id="A0A183DF78"/>
<dbReference type="WBParaSite" id="GPUH_0000737801-mRNA-1">
    <property type="protein sequence ID" value="GPUH_0000737801-mRNA-1"/>
    <property type="gene ID" value="GPUH_0000737801"/>
</dbReference>
<organism evidence="4">
    <name type="scientific">Gongylonema pulchrum</name>
    <dbReference type="NCBI Taxonomy" id="637853"/>
    <lineage>
        <taxon>Eukaryota</taxon>
        <taxon>Metazoa</taxon>
        <taxon>Ecdysozoa</taxon>
        <taxon>Nematoda</taxon>
        <taxon>Chromadorea</taxon>
        <taxon>Rhabditida</taxon>
        <taxon>Spirurina</taxon>
        <taxon>Spiruromorpha</taxon>
        <taxon>Spiruroidea</taxon>
        <taxon>Gongylonematidae</taxon>
        <taxon>Gongylonema</taxon>
    </lineage>
</organism>
<keyword evidence="3" id="KW-1185">Reference proteome</keyword>
<reference evidence="4" key="1">
    <citation type="submission" date="2016-06" db="UniProtKB">
        <authorList>
            <consortium name="WormBaseParasite"/>
        </authorList>
    </citation>
    <scope>IDENTIFICATION</scope>
</reference>
<name>A0A183DF78_9BILA</name>
<evidence type="ECO:0000256" key="1">
    <source>
        <dbReference type="SAM" id="MobiDB-lite"/>
    </source>
</evidence>
<feature type="compositionally biased region" description="Polar residues" evidence="1">
    <location>
        <begin position="1"/>
        <end position="11"/>
    </location>
</feature>
<accession>A0A183DF78</accession>
<dbReference type="OrthoDB" id="6262491at2759"/>
<sequence>MKTMSQASHASTEAKLRDAQEERNVLIERIKQQKEKEIQWFNEQNEREQEERRRRLAKDIETAVCTTSYSTEDKTYGLVNSVVIVFRPNFVIMGSEFPDKNRKSAGGTCEEESR</sequence>
<feature type="region of interest" description="Disordered" evidence="1">
    <location>
        <begin position="1"/>
        <end position="20"/>
    </location>
</feature>
<protein>
    <submittedName>
        <fullName evidence="4">CCDC50_N domain-containing protein</fullName>
    </submittedName>
</protein>
<evidence type="ECO:0000313" key="3">
    <source>
        <dbReference type="Proteomes" id="UP000271098"/>
    </source>
</evidence>
<dbReference type="EMBL" id="UYRT01018939">
    <property type="protein sequence ID" value="VDK58099.1"/>
    <property type="molecule type" value="Genomic_DNA"/>
</dbReference>